<evidence type="ECO:0000256" key="1">
    <source>
        <dbReference type="ARBA" id="ARBA00007130"/>
    </source>
</evidence>
<accession>A0A7R9EDR1</accession>
<dbReference type="InterPro" id="IPR012445">
    <property type="entry name" value="ATG101"/>
</dbReference>
<comment type="similarity">
    <text evidence="1">Belongs to the ATG101 family.</text>
</comment>
<dbReference type="GO" id="GO:1990316">
    <property type="term" value="C:Atg1/ULK1 kinase complex"/>
    <property type="evidence" value="ECO:0007669"/>
    <property type="project" value="TreeGrafter"/>
</dbReference>
<name>A0A7R9EDR1_9NEOP</name>
<dbReference type="GO" id="GO:0000045">
    <property type="term" value="P:autophagosome assembly"/>
    <property type="evidence" value="ECO:0007669"/>
    <property type="project" value="TreeGrafter"/>
</dbReference>
<dbReference type="GO" id="GO:0000407">
    <property type="term" value="C:phagophore assembly site"/>
    <property type="evidence" value="ECO:0007669"/>
    <property type="project" value="TreeGrafter"/>
</dbReference>
<evidence type="ECO:0000256" key="3">
    <source>
        <dbReference type="ARBA" id="ARBA00023006"/>
    </source>
</evidence>
<dbReference type="AlphaFoldDB" id="A0A7R9EDR1"/>
<dbReference type="EMBL" id="OB794614">
    <property type="protein sequence ID" value="CAD7430725.1"/>
    <property type="molecule type" value="Genomic_DNA"/>
</dbReference>
<reference evidence="4" key="1">
    <citation type="submission" date="2020-11" db="EMBL/GenBank/DDBJ databases">
        <authorList>
            <person name="Tran Van P."/>
        </authorList>
    </citation>
    <scope>NUCLEOTIDE SEQUENCE</scope>
</reference>
<evidence type="ECO:0000313" key="4">
    <source>
        <dbReference type="EMBL" id="CAD7430725.1"/>
    </source>
</evidence>
<dbReference type="Pfam" id="PF07855">
    <property type="entry name" value="ATG101"/>
    <property type="match status" value="1"/>
</dbReference>
<protein>
    <recommendedName>
        <fullName evidence="2">Autophagy-related protein 101</fullName>
    </recommendedName>
</protein>
<gene>
    <name evidence="4" type="ORF">TMSB3V08_LOCUS7475</name>
</gene>
<dbReference type="GO" id="GO:0019901">
    <property type="term" value="F:protein kinase binding"/>
    <property type="evidence" value="ECO:0007669"/>
    <property type="project" value="TreeGrafter"/>
</dbReference>
<dbReference type="PANTHER" id="PTHR13292">
    <property type="entry name" value="AUTOPHAGY-RELATED PROTEIN 101"/>
    <property type="match status" value="1"/>
</dbReference>
<dbReference type="PANTHER" id="PTHR13292:SF0">
    <property type="entry name" value="AUTOPHAGY-RELATED PROTEIN 101"/>
    <property type="match status" value="1"/>
</dbReference>
<evidence type="ECO:0000256" key="2">
    <source>
        <dbReference type="ARBA" id="ARBA00018874"/>
    </source>
</evidence>
<keyword evidence="3" id="KW-0072">Autophagy</keyword>
<proteinExistence type="inferred from homology"/>
<organism evidence="4">
    <name type="scientific">Timema monikensis</name>
    <dbReference type="NCBI Taxonomy" id="170555"/>
    <lineage>
        <taxon>Eukaryota</taxon>
        <taxon>Metazoa</taxon>
        <taxon>Ecdysozoa</taxon>
        <taxon>Arthropoda</taxon>
        <taxon>Hexapoda</taxon>
        <taxon>Insecta</taxon>
        <taxon>Pterygota</taxon>
        <taxon>Neoptera</taxon>
        <taxon>Polyneoptera</taxon>
        <taxon>Phasmatodea</taxon>
        <taxon>Timematodea</taxon>
        <taxon>Timematoidea</taxon>
        <taxon>Timematidae</taxon>
        <taxon>Timema</taxon>
    </lineage>
</organism>
<sequence>MSVKSQFIVLEVVHGCYRISGKLGRPVRGATLERDARASGQGRYLRERETEAAGKIWSLEGRQVDEAVSSIFHTVLFHRSLGKFRYKQEGSYSVGTIGYEDVDCDFIDFTYVCCSSVHLDRSLKGVINEFSEVLRGNDGPGTGQISLEFFQKKKNRWPFQTENIPWEVWTIRLELIKLNNEHERQVCREKVGDMLTDKIIYIAEVMNRHEYVPKMPNQSELDLIFDTTFPDVQPYLFKLLNPINNLFKWQQNDKINLKVKKCYEIISYKMSGKSLWCFENSMKNKKDLLFVVFSNIIQMFTMGVMKQKTTLFPE</sequence>